<dbReference type="AlphaFoldDB" id="A0AA87Q482"/>
<proteinExistence type="inferred from homology"/>
<comment type="similarity">
    <text evidence="2">Belongs to the EamA transporter family.</text>
</comment>
<evidence type="ECO:0000256" key="3">
    <source>
        <dbReference type="ARBA" id="ARBA00022692"/>
    </source>
</evidence>
<dbReference type="RefSeq" id="WP_037221953.1">
    <property type="nucleotide sequence ID" value="NZ_BAYX01000003.1"/>
</dbReference>
<protein>
    <recommendedName>
        <fullName evidence="7">EamA domain-containing protein</fullName>
    </recommendedName>
</protein>
<gene>
    <name evidence="8" type="ORF">RRH01S_03_01430</name>
</gene>
<dbReference type="GO" id="GO:0016020">
    <property type="term" value="C:membrane"/>
    <property type="evidence" value="ECO:0007669"/>
    <property type="project" value="UniProtKB-SubCell"/>
</dbReference>
<dbReference type="InterPro" id="IPR037185">
    <property type="entry name" value="EmrE-like"/>
</dbReference>
<feature type="transmembrane region" description="Helical" evidence="6">
    <location>
        <begin position="263"/>
        <end position="284"/>
    </location>
</feature>
<evidence type="ECO:0000256" key="4">
    <source>
        <dbReference type="ARBA" id="ARBA00022989"/>
    </source>
</evidence>
<feature type="transmembrane region" description="Helical" evidence="6">
    <location>
        <begin position="162"/>
        <end position="184"/>
    </location>
</feature>
<feature type="transmembrane region" description="Helical" evidence="6">
    <location>
        <begin position="21"/>
        <end position="43"/>
    </location>
</feature>
<feature type="transmembrane region" description="Helical" evidence="6">
    <location>
        <begin position="196"/>
        <end position="216"/>
    </location>
</feature>
<dbReference type="InterPro" id="IPR000620">
    <property type="entry name" value="EamA_dom"/>
</dbReference>
<feature type="transmembrane region" description="Helical" evidence="6">
    <location>
        <begin position="79"/>
        <end position="100"/>
    </location>
</feature>
<dbReference type="SUPFAM" id="SSF103481">
    <property type="entry name" value="Multidrug resistance efflux transporter EmrE"/>
    <property type="match status" value="2"/>
</dbReference>
<feature type="domain" description="EamA" evidence="7">
    <location>
        <begin position="172"/>
        <end position="307"/>
    </location>
</feature>
<organism evidence="8 9">
    <name type="scientific">Rhizobium rhizogenes NBRC 13257</name>
    <dbReference type="NCBI Taxonomy" id="1220581"/>
    <lineage>
        <taxon>Bacteria</taxon>
        <taxon>Pseudomonadati</taxon>
        <taxon>Pseudomonadota</taxon>
        <taxon>Alphaproteobacteria</taxon>
        <taxon>Hyphomicrobiales</taxon>
        <taxon>Rhizobiaceae</taxon>
        <taxon>Rhizobium/Agrobacterium group</taxon>
        <taxon>Rhizobium</taxon>
    </lineage>
</organism>
<dbReference type="InterPro" id="IPR050638">
    <property type="entry name" value="AA-Vitamin_Transporters"/>
</dbReference>
<dbReference type="Pfam" id="PF00892">
    <property type="entry name" value="EamA"/>
    <property type="match status" value="2"/>
</dbReference>
<evidence type="ECO:0000256" key="1">
    <source>
        <dbReference type="ARBA" id="ARBA00004141"/>
    </source>
</evidence>
<feature type="transmembrane region" description="Helical" evidence="6">
    <location>
        <begin position="236"/>
        <end position="256"/>
    </location>
</feature>
<evidence type="ECO:0000313" key="9">
    <source>
        <dbReference type="Proteomes" id="UP000026941"/>
    </source>
</evidence>
<feature type="domain" description="EamA" evidence="7">
    <location>
        <begin position="21"/>
        <end position="151"/>
    </location>
</feature>
<keyword evidence="3 6" id="KW-0812">Transmembrane</keyword>
<dbReference type="Proteomes" id="UP000026941">
    <property type="component" value="Unassembled WGS sequence"/>
</dbReference>
<feature type="transmembrane region" description="Helical" evidence="6">
    <location>
        <begin position="136"/>
        <end position="156"/>
    </location>
</feature>
<keyword evidence="5 6" id="KW-0472">Membrane</keyword>
<sequence length="332" mass="34965">MSVSDAVAPEHSWHRYGHLAVVYLVWGSTYLAVKICVSGPSALSPLQLQTWRMSMAGILLIGLSFFSGNLPSKIRIRDLLTCCVTGALMWVSGNGLATLASRHATSGFIVMAMGMIPVWTTLITSIMNRALPSRTMILGLFTGIIGLSFVIVPPALSSEVSSVAQGYAVSTALILCAAGLTWSLGSVLQQPLIGRLAPTTAAGIQMLSAALILTTIGKLQAAPLLPQFGLATNQIAAFLFLVVFGSAICLVSYIKVIKSFNPTIASTFAYVNPLVGVALGWALLGELPETAASLGMALILFGVFLVVARPSKRSAAYEGQSKLSRFSEENGK</sequence>
<evidence type="ECO:0000256" key="6">
    <source>
        <dbReference type="SAM" id="Phobius"/>
    </source>
</evidence>
<evidence type="ECO:0000313" key="8">
    <source>
        <dbReference type="EMBL" id="GAJ92074.1"/>
    </source>
</evidence>
<reference evidence="8 9" key="1">
    <citation type="submission" date="2014-05" db="EMBL/GenBank/DDBJ databases">
        <title>Whole genome shotgun sequence of Rhizobium rhizogenes NBRC 13257.</title>
        <authorList>
            <person name="Katano-Makiyama Y."/>
            <person name="Hosoyama A."/>
            <person name="Hashimoto M."/>
            <person name="Hosoyama Y."/>
            <person name="Noguchi M."/>
            <person name="Tsuchikane K."/>
            <person name="Kimura A."/>
            <person name="Ohji S."/>
            <person name="Ichikawa N."/>
            <person name="Yamazoe A."/>
            <person name="Fujita N."/>
        </authorList>
    </citation>
    <scope>NUCLEOTIDE SEQUENCE [LARGE SCALE GENOMIC DNA]</scope>
    <source>
        <strain evidence="8 9">NBRC 13257</strain>
    </source>
</reference>
<evidence type="ECO:0000256" key="2">
    <source>
        <dbReference type="ARBA" id="ARBA00007362"/>
    </source>
</evidence>
<keyword evidence="4 6" id="KW-1133">Transmembrane helix</keyword>
<feature type="transmembrane region" description="Helical" evidence="6">
    <location>
        <begin position="106"/>
        <end position="124"/>
    </location>
</feature>
<evidence type="ECO:0000259" key="7">
    <source>
        <dbReference type="Pfam" id="PF00892"/>
    </source>
</evidence>
<comment type="caution">
    <text evidence="8">The sequence shown here is derived from an EMBL/GenBank/DDBJ whole genome shotgun (WGS) entry which is preliminary data.</text>
</comment>
<feature type="transmembrane region" description="Helical" evidence="6">
    <location>
        <begin position="49"/>
        <end position="67"/>
    </location>
</feature>
<evidence type="ECO:0000256" key="5">
    <source>
        <dbReference type="ARBA" id="ARBA00023136"/>
    </source>
</evidence>
<feature type="transmembrane region" description="Helical" evidence="6">
    <location>
        <begin position="290"/>
        <end position="308"/>
    </location>
</feature>
<accession>A0AA87Q482</accession>
<dbReference type="EMBL" id="BAYX01000003">
    <property type="protein sequence ID" value="GAJ92074.1"/>
    <property type="molecule type" value="Genomic_DNA"/>
</dbReference>
<dbReference type="PANTHER" id="PTHR32322">
    <property type="entry name" value="INNER MEMBRANE TRANSPORTER"/>
    <property type="match status" value="1"/>
</dbReference>
<name>A0AA87Q482_RHIRH</name>
<dbReference type="GeneID" id="86851032"/>
<dbReference type="PANTHER" id="PTHR32322:SF2">
    <property type="entry name" value="EAMA DOMAIN-CONTAINING PROTEIN"/>
    <property type="match status" value="1"/>
</dbReference>
<comment type="subcellular location">
    <subcellularLocation>
        <location evidence="1">Membrane</location>
        <topology evidence="1">Multi-pass membrane protein</topology>
    </subcellularLocation>
</comment>